<dbReference type="EMBL" id="CAMKVN010000787">
    <property type="protein sequence ID" value="CAI2171161.1"/>
    <property type="molecule type" value="Genomic_DNA"/>
</dbReference>
<proteinExistence type="predicted"/>
<feature type="compositionally biased region" description="Low complexity" evidence="1">
    <location>
        <begin position="209"/>
        <end position="218"/>
    </location>
</feature>
<reference evidence="2" key="1">
    <citation type="submission" date="2022-08" db="EMBL/GenBank/DDBJ databases">
        <authorList>
            <person name="Kallberg Y."/>
            <person name="Tangrot J."/>
            <person name="Rosling A."/>
        </authorList>
    </citation>
    <scope>NUCLEOTIDE SEQUENCE</scope>
    <source>
        <strain evidence="2">Wild A</strain>
    </source>
</reference>
<evidence type="ECO:0000313" key="3">
    <source>
        <dbReference type="Proteomes" id="UP001153678"/>
    </source>
</evidence>
<feature type="compositionally biased region" description="Polar residues" evidence="1">
    <location>
        <begin position="123"/>
        <end position="134"/>
    </location>
</feature>
<gene>
    <name evidence="2" type="ORF">FWILDA_LOCUS4942</name>
</gene>
<sequence>MMKIISLTSFLPSPAQNALPRLPIFETVAVYHSTKGKGANKKYSFFHMYCVDVHSNLHHQINVVLVAIMRRRAASFGESLKLITPLIINVPSKVDRRSPQNVSKENSSPKNSPNQKENGLDKSPSNKSHGCTFSSDSVQISETLIESNIRQDDHNFNTLQKILKSRRRTFEFQSLFSKNDKKRNQKDRHKKQQQLKGNGDNNKGKHPNGNESENENGNKQVSDDPAPIPPRISSLQSLNDQQVSSISFQANSALAG</sequence>
<organism evidence="2 3">
    <name type="scientific">Funneliformis geosporum</name>
    <dbReference type="NCBI Taxonomy" id="1117311"/>
    <lineage>
        <taxon>Eukaryota</taxon>
        <taxon>Fungi</taxon>
        <taxon>Fungi incertae sedis</taxon>
        <taxon>Mucoromycota</taxon>
        <taxon>Glomeromycotina</taxon>
        <taxon>Glomeromycetes</taxon>
        <taxon>Glomerales</taxon>
        <taxon>Glomeraceae</taxon>
        <taxon>Funneliformis</taxon>
    </lineage>
</organism>
<keyword evidence="3" id="KW-1185">Reference proteome</keyword>
<evidence type="ECO:0000256" key="1">
    <source>
        <dbReference type="SAM" id="MobiDB-lite"/>
    </source>
</evidence>
<feature type="compositionally biased region" description="Low complexity" evidence="1">
    <location>
        <begin position="103"/>
        <end position="117"/>
    </location>
</feature>
<feature type="region of interest" description="Disordered" evidence="1">
    <location>
        <begin position="95"/>
        <end position="134"/>
    </location>
</feature>
<evidence type="ECO:0000313" key="2">
    <source>
        <dbReference type="EMBL" id="CAI2171161.1"/>
    </source>
</evidence>
<comment type="caution">
    <text evidence="2">The sequence shown here is derived from an EMBL/GenBank/DDBJ whole genome shotgun (WGS) entry which is preliminary data.</text>
</comment>
<feature type="compositionally biased region" description="Basic residues" evidence="1">
    <location>
        <begin position="180"/>
        <end position="193"/>
    </location>
</feature>
<dbReference type="AlphaFoldDB" id="A0A9W4WXL9"/>
<accession>A0A9W4WXL9</accession>
<protein>
    <submittedName>
        <fullName evidence="2">11821_t:CDS:1</fullName>
    </submittedName>
</protein>
<dbReference type="Proteomes" id="UP001153678">
    <property type="component" value="Unassembled WGS sequence"/>
</dbReference>
<feature type="region of interest" description="Disordered" evidence="1">
    <location>
        <begin position="174"/>
        <end position="241"/>
    </location>
</feature>
<name>A0A9W4WXL9_9GLOM</name>